<comment type="caution">
    <text evidence="2">The sequence shown here is derived from an EMBL/GenBank/DDBJ whole genome shotgun (WGS) entry which is preliminary data.</text>
</comment>
<feature type="transmembrane region" description="Helical" evidence="1">
    <location>
        <begin position="12"/>
        <end position="32"/>
    </location>
</feature>
<dbReference type="Proteomes" id="UP000093523">
    <property type="component" value="Unassembled WGS sequence"/>
</dbReference>
<organism evidence="2 3">
    <name type="scientific">Aliivibrio logei</name>
    <name type="common">Vibrio logei</name>
    <dbReference type="NCBI Taxonomy" id="688"/>
    <lineage>
        <taxon>Bacteria</taxon>
        <taxon>Pseudomonadati</taxon>
        <taxon>Pseudomonadota</taxon>
        <taxon>Gammaproteobacteria</taxon>
        <taxon>Vibrionales</taxon>
        <taxon>Vibrionaceae</taxon>
        <taxon>Aliivibrio</taxon>
    </lineage>
</organism>
<keyword evidence="1" id="KW-1133">Transmembrane helix</keyword>
<dbReference type="RefSeq" id="WP_065612270.1">
    <property type="nucleotide sequence ID" value="NZ_CAWMPN010000037.1"/>
</dbReference>
<protein>
    <submittedName>
        <fullName evidence="2">Uncharacterized protein</fullName>
    </submittedName>
</protein>
<gene>
    <name evidence="2" type="ORF">A6E04_20635</name>
</gene>
<accession>A0A1B9NTF4</accession>
<dbReference type="OrthoDB" id="7065041at2"/>
<dbReference type="AlphaFoldDB" id="A0A1B9NTF4"/>
<proteinExistence type="predicted"/>
<keyword evidence="1" id="KW-0472">Membrane</keyword>
<name>A0A1B9NTF4_ALILO</name>
<reference evidence="2 3" key="1">
    <citation type="submission" date="2016-06" db="EMBL/GenBank/DDBJ databases">
        <authorList>
            <person name="Kjaerup R.B."/>
            <person name="Dalgaard T.S."/>
            <person name="Juul-Madsen H.R."/>
        </authorList>
    </citation>
    <scope>NUCLEOTIDE SEQUENCE [LARGE SCALE GENOMIC DNA]</scope>
    <source>
        <strain evidence="2 3">1S159</strain>
    </source>
</reference>
<sequence length="176" mass="20617">MSDIEIKDIAVIISGIVTAISTLLAVIITNIFNLKSANLKINQENEIRKIERKLEKVEEFYHLFEKWETNFINMYLNYYRFFKGVISYQDTLELNKKQSMLLPGEAQKLKMILHIHLKELLSDYNLVDKARGELVPFLHESGGLDTLEAEFVQKQENFERVSKEFKVKVANYINEL</sequence>
<dbReference type="EMBL" id="MAJU01000037">
    <property type="protein sequence ID" value="OCH16536.1"/>
    <property type="molecule type" value="Genomic_DNA"/>
</dbReference>
<evidence type="ECO:0000313" key="3">
    <source>
        <dbReference type="Proteomes" id="UP000093523"/>
    </source>
</evidence>
<evidence type="ECO:0000313" key="2">
    <source>
        <dbReference type="EMBL" id="OCH16536.1"/>
    </source>
</evidence>
<evidence type="ECO:0000256" key="1">
    <source>
        <dbReference type="SAM" id="Phobius"/>
    </source>
</evidence>
<keyword evidence="1" id="KW-0812">Transmembrane</keyword>